<dbReference type="EMBL" id="MUNK01000134">
    <property type="protein sequence ID" value="OTA30632.1"/>
    <property type="molecule type" value="Genomic_DNA"/>
</dbReference>
<keyword evidence="2" id="KW-1185">Reference proteome</keyword>
<name>A0A1Z5T3P6_HORWE</name>
<dbReference type="AlphaFoldDB" id="A0A1Z5T3P6"/>
<gene>
    <name evidence="1" type="ORF">BTJ68_09074</name>
</gene>
<comment type="caution">
    <text evidence="1">The sequence shown here is derived from an EMBL/GenBank/DDBJ whole genome shotgun (WGS) entry which is preliminary data.</text>
</comment>
<reference evidence="1 2" key="1">
    <citation type="submission" date="2017-01" db="EMBL/GenBank/DDBJ databases">
        <title>The recent genome duplication of the halophilic yeast Hortaea werneckii: insights from long-read sequencing.</title>
        <authorList>
            <person name="Sinha S."/>
            <person name="Flibotte S."/>
            <person name="Neira M."/>
            <person name="Lenassi M."/>
            <person name="Gostincar C."/>
            <person name="Stajich J.E."/>
            <person name="Nislow C.E."/>
        </authorList>
    </citation>
    <scope>NUCLEOTIDE SEQUENCE [LARGE SCALE GENOMIC DNA]</scope>
    <source>
        <strain evidence="1 2">EXF-2000</strain>
    </source>
</reference>
<organism evidence="1 2">
    <name type="scientific">Hortaea werneckii EXF-2000</name>
    <dbReference type="NCBI Taxonomy" id="1157616"/>
    <lineage>
        <taxon>Eukaryota</taxon>
        <taxon>Fungi</taxon>
        <taxon>Dikarya</taxon>
        <taxon>Ascomycota</taxon>
        <taxon>Pezizomycotina</taxon>
        <taxon>Dothideomycetes</taxon>
        <taxon>Dothideomycetidae</taxon>
        <taxon>Mycosphaerellales</taxon>
        <taxon>Teratosphaeriaceae</taxon>
        <taxon>Hortaea</taxon>
    </lineage>
</organism>
<dbReference type="VEuPathDB" id="FungiDB:BTJ68_09074"/>
<protein>
    <submittedName>
        <fullName evidence="1">Uncharacterized protein</fullName>
    </submittedName>
</protein>
<accession>A0A1Z5T3P6</accession>
<evidence type="ECO:0000313" key="1">
    <source>
        <dbReference type="EMBL" id="OTA30632.1"/>
    </source>
</evidence>
<evidence type="ECO:0000313" key="2">
    <source>
        <dbReference type="Proteomes" id="UP000194280"/>
    </source>
</evidence>
<proteinExistence type="predicted"/>
<sequence>MRRPPFPCVTLRSVFGASDHRIKESDMRSFQASFLKFAIQLGHLPHVLLPSEMPAPHLGPDDCAIGFRALLNRRRVNC</sequence>
<dbReference type="Proteomes" id="UP000194280">
    <property type="component" value="Unassembled WGS sequence"/>
</dbReference>
<dbReference type="OrthoDB" id="3896165at2759"/>
<dbReference type="InParanoid" id="A0A1Z5T3P6"/>